<proteinExistence type="predicted"/>
<dbReference type="OrthoDB" id="6140320at2759"/>
<keyword evidence="1" id="KW-0175">Coiled coil</keyword>
<evidence type="ECO:0000313" key="5">
    <source>
        <dbReference type="Proteomes" id="UP000828390"/>
    </source>
</evidence>
<reference evidence="4" key="1">
    <citation type="journal article" date="2019" name="bioRxiv">
        <title>The Genome of the Zebra Mussel, Dreissena polymorpha: A Resource for Invasive Species Research.</title>
        <authorList>
            <person name="McCartney M.A."/>
            <person name="Auch B."/>
            <person name="Kono T."/>
            <person name="Mallez S."/>
            <person name="Zhang Y."/>
            <person name="Obille A."/>
            <person name="Becker A."/>
            <person name="Abrahante J.E."/>
            <person name="Garbe J."/>
            <person name="Badalamenti J.P."/>
            <person name="Herman A."/>
            <person name="Mangelson H."/>
            <person name="Liachko I."/>
            <person name="Sullivan S."/>
            <person name="Sone E.D."/>
            <person name="Koren S."/>
            <person name="Silverstein K.A.T."/>
            <person name="Beckman K.B."/>
            <person name="Gohl D.M."/>
        </authorList>
    </citation>
    <scope>NUCLEOTIDE SEQUENCE</scope>
    <source>
        <strain evidence="4">Duluth1</strain>
        <tissue evidence="4">Whole animal</tissue>
    </source>
</reference>
<dbReference type="EMBL" id="JAIWYP010000004">
    <property type="protein sequence ID" value="KAH3834973.1"/>
    <property type="molecule type" value="Genomic_DNA"/>
</dbReference>
<gene>
    <name evidence="4" type="ORF">DPMN_108306</name>
</gene>
<dbReference type="Proteomes" id="UP000828390">
    <property type="component" value="Unassembled WGS sequence"/>
</dbReference>
<comment type="caution">
    <text evidence="4">The sequence shown here is derived from an EMBL/GenBank/DDBJ whole genome shotgun (WGS) entry which is preliminary data.</text>
</comment>
<dbReference type="InterPro" id="IPR031981">
    <property type="entry name" value="MIEAP_C"/>
</dbReference>
<evidence type="ECO:0000256" key="1">
    <source>
        <dbReference type="SAM" id="Coils"/>
    </source>
</evidence>
<evidence type="ECO:0000256" key="2">
    <source>
        <dbReference type="SAM" id="MobiDB-lite"/>
    </source>
</evidence>
<dbReference type="Pfam" id="PF16026">
    <property type="entry name" value="MIEAP"/>
    <property type="match status" value="1"/>
</dbReference>
<feature type="region of interest" description="Disordered" evidence="2">
    <location>
        <begin position="1"/>
        <end position="26"/>
    </location>
</feature>
<name>A0A9D4QKT8_DREPO</name>
<feature type="coiled-coil region" evidence="1">
    <location>
        <begin position="32"/>
        <end position="95"/>
    </location>
</feature>
<keyword evidence="5" id="KW-1185">Reference proteome</keyword>
<evidence type="ECO:0000313" key="4">
    <source>
        <dbReference type="EMBL" id="KAH3834973.1"/>
    </source>
</evidence>
<accession>A0A9D4QKT8</accession>
<sequence>MTKISDPLSQERDRAQPGQQTQTRVRLPQMAFQELQTENERLIEENQNLKQQLTHMENRSGEEKLRQVVKVNDEKKRLQEEVEELSKRLSSVTSQQITRNNPAIADLSDPYRPTKLVELFGSLYDNQWTDAFSSFEKKARTEDDVINILREIIKTADSFCTESLLQVTDRIRGYAINDISKPNIRLRGGNGEEYLHASRLTVGIESSVKDKVEGPINDLLRLLASVSGKNIADIFVQRPMEFVEKRFLENETIRESLDTFAKQAVQIIWMMKVQQPPMELLWADPESKYDKQLFSFYVRQGEIVAQCIWPAVLLHKKGPVMARGIVQGK</sequence>
<feature type="domain" description="Mitochondria-eating protein C-terminal" evidence="3">
    <location>
        <begin position="239"/>
        <end position="327"/>
    </location>
</feature>
<reference evidence="4" key="2">
    <citation type="submission" date="2020-11" db="EMBL/GenBank/DDBJ databases">
        <authorList>
            <person name="McCartney M.A."/>
            <person name="Auch B."/>
            <person name="Kono T."/>
            <person name="Mallez S."/>
            <person name="Becker A."/>
            <person name="Gohl D.M."/>
            <person name="Silverstein K.A.T."/>
            <person name="Koren S."/>
            <person name="Bechman K.B."/>
            <person name="Herman A."/>
            <person name="Abrahante J.E."/>
            <person name="Garbe J."/>
        </authorList>
    </citation>
    <scope>NUCLEOTIDE SEQUENCE</scope>
    <source>
        <strain evidence="4">Duluth1</strain>
        <tissue evidence="4">Whole animal</tissue>
    </source>
</reference>
<protein>
    <recommendedName>
        <fullName evidence="3">Mitochondria-eating protein C-terminal domain-containing protein</fullName>
    </recommendedName>
</protein>
<organism evidence="4 5">
    <name type="scientific">Dreissena polymorpha</name>
    <name type="common">Zebra mussel</name>
    <name type="synonym">Mytilus polymorpha</name>
    <dbReference type="NCBI Taxonomy" id="45954"/>
    <lineage>
        <taxon>Eukaryota</taxon>
        <taxon>Metazoa</taxon>
        <taxon>Spiralia</taxon>
        <taxon>Lophotrochozoa</taxon>
        <taxon>Mollusca</taxon>
        <taxon>Bivalvia</taxon>
        <taxon>Autobranchia</taxon>
        <taxon>Heteroconchia</taxon>
        <taxon>Euheterodonta</taxon>
        <taxon>Imparidentia</taxon>
        <taxon>Neoheterodontei</taxon>
        <taxon>Myida</taxon>
        <taxon>Dreissenoidea</taxon>
        <taxon>Dreissenidae</taxon>
        <taxon>Dreissena</taxon>
    </lineage>
</organism>
<dbReference type="AlphaFoldDB" id="A0A9D4QKT8"/>
<evidence type="ECO:0000259" key="3">
    <source>
        <dbReference type="Pfam" id="PF16026"/>
    </source>
</evidence>